<sequence length="51" mass="6097">MLRYDVAHVRYPRECAHKYPGSGYPLTTVCYVAFVRYPRESAHMYPRRCQT</sequence>
<organism evidence="1 2">
    <name type="scientific">Helianthus annuus</name>
    <name type="common">Common sunflower</name>
    <dbReference type="NCBI Taxonomy" id="4232"/>
    <lineage>
        <taxon>Eukaryota</taxon>
        <taxon>Viridiplantae</taxon>
        <taxon>Streptophyta</taxon>
        <taxon>Embryophyta</taxon>
        <taxon>Tracheophyta</taxon>
        <taxon>Spermatophyta</taxon>
        <taxon>Magnoliopsida</taxon>
        <taxon>eudicotyledons</taxon>
        <taxon>Gunneridae</taxon>
        <taxon>Pentapetalae</taxon>
        <taxon>asterids</taxon>
        <taxon>campanulids</taxon>
        <taxon>Asterales</taxon>
        <taxon>Asteraceae</taxon>
        <taxon>Asteroideae</taxon>
        <taxon>Heliantheae alliance</taxon>
        <taxon>Heliantheae</taxon>
        <taxon>Helianthus</taxon>
    </lineage>
</organism>
<protein>
    <submittedName>
        <fullName evidence="1">Uncharacterized protein</fullName>
    </submittedName>
</protein>
<keyword evidence="2" id="KW-1185">Reference proteome</keyword>
<name>A0A251S6T5_HELAN</name>
<evidence type="ECO:0000313" key="2">
    <source>
        <dbReference type="Proteomes" id="UP000215914"/>
    </source>
</evidence>
<dbReference type="EMBL" id="CM007904">
    <property type="protein sequence ID" value="OTF94291.1"/>
    <property type="molecule type" value="Genomic_DNA"/>
</dbReference>
<dbReference type="InParanoid" id="A0A251S6T5"/>
<proteinExistence type="predicted"/>
<evidence type="ECO:0000313" key="1">
    <source>
        <dbReference type="EMBL" id="OTF94291.1"/>
    </source>
</evidence>
<accession>A0A251S6T5</accession>
<dbReference type="Proteomes" id="UP000215914">
    <property type="component" value="Chromosome 15"/>
</dbReference>
<gene>
    <name evidence="1" type="ORF">HannXRQ_Chr15g0470471</name>
</gene>
<reference evidence="2" key="1">
    <citation type="journal article" date="2017" name="Nature">
        <title>The sunflower genome provides insights into oil metabolism, flowering and Asterid evolution.</title>
        <authorList>
            <person name="Badouin H."/>
            <person name="Gouzy J."/>
            <person name="Grassa C.J."/>
            <person name="Murat F."/>
            <person name="Staton S.E."/>
            <person name="Cottret L."/>
            <person name="Lelandais-Briere C."/>
            <person name="Owens G.L."/>
            <person name="Carrere S."/>
            <person name="Mayjonade B."/>
            <person name="Legrand L."/>
            <person name="Gill N."/>
            <person name="Kane N.C."/>
            <person name="Bowers J.E."/>
            <person name="Hubner S."/>
            <person name="Bellec A."/>
            <person name="Berard A."/>
            <person name="Berges H."/>
            <person name="Blanchet N."/>
            <person name="Boniface M.C."/>
            <person name="Brunel D."/>
            <person name="Catrice O."/>
            <person name="Chaidir N."/>
            <person name="Claudel C."/>
            <person name="Donnadieu C."/>
            <person name="Faraut T."/>
            <person name="Fievet G."/>
            <person name="Helmstetter N."/>
            <person name="King M."/>
            <person name="Knapp S.J."/>
            <person name="Lai Z."/>
            <person name="Le Paslier M.C."/>
            <person name="Lippi Y."/>
            <person name="Lorenzon L."/>
            <person name="Mandel J.R."/>
            <person name="Marage G."/>
            <person name="Marchand G."/>
            <person name="Marquand E."/>
            <person name="Bret-Mestries E."/>
            <person name="Morien E."/>
            <person name="Nambeesan S."/>
            <person name="Nguyen T."/>
            <person name="Pegot-Espagnet P."/>
            <person name="Pouilly N."/>
            <person name="Raftis F."/>
            <person name="Sallet E."/>
            <person name="Schiex T."/>
            <person name="Thomas J."/>
            <person name="Vandecasteele C."/>
            <person name="Vares D."/>
            <person name="Vear F."/>
            <person name="Vautrin S."/>
            <person name="Crespi M."/>
            <person name="Mangin B."/>
            <person name="Burke J.M."/>
            <person name="Salse J."/>
            <person name="Munos S."/>
            <person name="Vincourt P."/>
            <person name="Rieseberg L.H."/>
            <person name="Langlade N.B."/>
        </authorList>
    </citation>
    <scope>NUCLEOTIDE SEQUENCE [LARGE SCALE GENOMIC DNA]</scope>
    <source>
        <strain evidence="2">cv. SF193</strain>
    </source>
</reference>
<dbReference type="AlphaFoldDB" id="A0A251S6T5"/>